<reference evidence="1 2" key="1">
    <citation type="submission" date="2017-03" db="EMBL/GenBank/DDBJ databases">
        <title>Genome of the blue death feigning beetle - Asbolus verrucosus.</title>
        <authorList>
            <person name="Rider S.D."/>
        </authorList>
    </citation>
    <scope>NUCLEOTIDE SEQUENCE [LARGE SCALE GENOMIC DNA]</scope>
    <source>
        <strain evidence="1">Butters</strain>
        <tissue evidence="1">Head and leg muscle</tissue>
    </source>
</reference>
<comment type="caution">
    <text evidence="1">The sequence shown here is derived from an EMBL/GenBank/DDBJ whole genome shotgun (WGS) entry which is preliminary data.</text>
</comment>
<keyword evidence="2" id="KW-1185">Reference proteome</keyword>
<sequence>MCSTPTKKCSSSSIFSSIQKWKVHRSSGRN</sequence>
<dbReference type="AlphaFoldDB" id="A0A482VKT5"/>
<dbReference type="EMBL" id="QDEB01090202">
    <property type="protein sequence ID" value="RZC33284.1"/>
    <property type="molecule type" value="Genomic_DNA"/>
</dbReference>
<evidence type="ECO:0000313" key="1">
    <source>
        <dbReference type="EMBL" id="RZC33284.1"/>
    </source>
</evidence>
<gene>
    <name evidence="1" type="ORF">BDFB_012069</name>
</gene>
<name>A0A482VKT5_ASBVE</name>
<protein>
    <submittedName>
        <fullName evidence="1">Uncharacterized protein</fullName>
    </submittedName>
</protein>
<dbReference type="Proteomes" id="UP000292052">
    <property type="component" value="Unassembled WGS sequence"/>
</dbReference>
<organism evidence="1 2">
    <name type="scientific">Asbolus verrucosus</name>
    <name type="common">Desert ironclad beetle</name>
    <dbReference type="NCBI Taxonomy" id="1661398"/>
    <lineage>
        <taxon>Eukaryota</taxon>
        <taxon>Metazoa</taxon>
        <taxon>Ecdysozoa</taxon>
        <taxon>Arthropoda</taxon>
        <taxon>Hexapoda</taxon>
        <taxon>Insecta</taxon>
        <taxon>Pterygota</taxon>
        <taxon>Neoptera</taxon>
        <taxon>Endopterygota</taxon>
        <taxon>Coleoptera</taxon>
        <taxon>Polyphaga</taxon>
        <taxon>Cucujiformia</taxon>
        <taxon>Tenebrionidae</taxon>
        <taxon>Pimeliinae</taxon>
        <taxon>Asbolus</taxon>
    </lineage>
</organism>
<accession>A0A482VKT5</accession>
<proteinExistence type="predicted"/>
<evidence type="ECO:0000313" key="2">
    <source>
        <dbReference type="Proteomes" id="UP000292052"/>
    </source>
</evidence>